<dbReference type="InterPro" id="IPR018108">
    <property type="entry name" value="MCP_transmembrane"/>
</dbReference>
<keyword evidence="6" id="KW-0813">Transport</keyword>
<feature type="repeat" description="Solcar" evidence="5">
    <location>
        <begin position="2"/>
        <end position="91"/>
    </location>
</feature>
<dbReference type="GO" id="GO:0016020">
    <property type="term" value="C:membrane"/>
    <property type="evidence" value="ECO:0007669"/>
    <property type="project" value="UniProtKB-SubCell"/>
</dbReference>
<dbReference type="EMBL" id="JACAZE010000006">
    <property type="protein sequence ID" value="KAF7313415.1"/>
    <property type="molecule type" value="Genomic_DNA"/>
</dbReference>
<proteinExistence type="inferred from homology"/>
<dbReference type="Pfam" id="PF00153">
    <property type="entry name" value="Mito_carr"/>
    <property type="match status" value="2"/>
</dbReference>
<dbReference type="OrthoDB" id="1924968at2759"/>
<evidence type="ECO:0000256" key="1">
    <source>
        <dbReference type="ARBA" id="ARBA00004141"/>
    </source>
</evidence>
<dbReference type="PANTHER" id="PTHR46181">
    <property type="entry name" value="MITOCHONDRIAL GLYCINE TRANSPORTER"/>
    <property type="match status" value="1"/>
</dbReference>
<evidence type="ECO:0000256" key="5">
    <source>
        <dbReference type="PROSITE-ProRule" id="PRU00282"/>
    </source>
</evidence>
<reference evidence="7" key="1">
    <citation type="submission" date="2020-05" db="EMBL/GenBank/DDBJ databases">
        <title>Mycena genomes resolve the evolution of fungal bioluminescence.</title>
        <authorList>
            <person name="Tsai I.J."/>
        </authorList>
    </citation>
    <scope>NUCLEOTIDE SEQUENCE</scope>
    <source>
        <strain evidence="7">110903Hualien_Pintung</strain>
    </source>
</reference>
<feature type="repeat" description="Solcar" evidence="5">
    <location>
        <begin position="119"/>
        <end position="203"/>
    </location>
</feature>
<dbReference type="InterPro" id="IPR023395">
    <property type="entry name" value="MCP_dom_sf"/>
</dbReference>
<comment type="caution">
    <text evidence="7">The sequence shown here is derived from an EMBL/GenBank/DDBJ whole genome shotgun (WGS) entry which is preliminary data.</text>
</comment>
<sequence length="358" mass="39161">MSNIKQQLGSGALSGFASTVFLQPFDLLKTRLQQGDGTLVKRNTATLFQTSRQIVASQGLAGLWRGTNASLIRNVPGISLYLTGLTQLRTAMAGSAYFSAPGRTESARNTSVLPKLSSQGNLIAGASTRVAVGFLLNPFSVLKARYEACSPSNMYSYTSLSSAFLSIARSGPTELFRGFLASSLRDAPYAGLFVVVYEAVKKHSGKPRFPYVTRVLTMFYLPSICIPSTIRRTVDIHTHDEWGSGWSGSYGVYTSIRRNQDEGSSAYRKSIPRLFPNGTNDLGSTGYRGLLRWSLFATVAQSLEFSHWLGGVRERTCIHADFIIDENTSAQWICFRLTSHRQHVIAGTQPPNHAPDAP</sequence>
<dbReference type="PROSITE" id="PS50920">
    <property type="entry name" value="SOLCAR"/>
    <property type="match status" value="2"/>
</dbReference>
<organism evidence="7 8">
    <name type="scientific">Mycena chlorophos</name>
    <name type="common">Agaric fungus</name>
    <name type="synonym">Agaricus chlorophos</name>
    <dbReference type="NCBI Taxonomy" id="658473"/>
    <lineage>
        <taxon>Eukaryota</taxon>
        <taxon>Fungi</taxon>
        <taxon>Dikarya</taxon>
        <taxon>Basidiomycota</taxon>
        <taxon>Agaricomycotina</taxon>
        <taxon>Agaricomycetes</taxon>
        <taxon>Agaricomycetidae</taxon>
        <taxon>Agaricales</taxon>
        <taxon>Marasmiineae</taxon>
        <taxon>Mycenaceae</taxon>
        <taxon>Mycena</taxon>
    </lineage>
</organism>
<dbReference type="Gene3D" id="1.50.40.10">
    <property type="entry name" value="Mitochondrial carrier domain"/>
    <property type="match status" value="1"/>
</dbReference>
<protein>
    <submittedName>
        <fullName evidence="7">Mitochondrial glycine transporter</fullName>
    </submittedName>
</protein>
<dbReference type="Proteomes" id="UP000613580">
    <property type="component" value="Unassembled WGS sequence"/>
</dbReference>
<dbReference type="GO" id="GO:0015187">
    <property type="term" value="F:glycine transmembrane transporter activity"/>
    <property type="evidence" value="ECO:0007669"/>
    <property type="project" value="TreeGrafter"/>
</dbReference>
<keyword evidence="2 5" id="KW-0812">Transmembrane</keyword>
<comment type="similarity">
    <text evidence="6">Belongs to the mitochondrial carrier (TC 2.A.29) family.</text>
</comment>
<evidence type="ECO:0000313" key="7">
    <source>
        <dbReference type="EMBL" id="KAF7313415.1"/>
    </source>
</evidence>
<dbReference type="GO" id="GO:1904983">
    <property type="term" value="P:glycine import into mitochondrion"/>
    <property type="evidence" value="ECO:0007669"/>
    <property type="project" value="TreeGrafter"/>
</dbReference>
<evidence type="ECO:0000256" key="6">
    <source>
        <dbReference type="RuleBase" id="RU000488"/>
    </source>
</evidence>
<evidence type="ECO:0000256" key="4">
    <source>
        <dbReference type="ARBA" id="ARBA00023136"/>
    </source>
</evidence>
<evidence type="ECO:0000256" key="3">
    <source>
        <dbReference type="ARBA" id="ARBA00022989"/>
    </source>
</evidence>
<gene>
    <name evidence="7" type="ORF">HMN09_00497400</name>
</gene>
<name>A0A8H6T7A2_MYCCL</name>
<comment type="subcellular location">
    <subcellularLocation>
        <location evidence="1">Membrane</location>
        <topology evidence="1">Multi-pass membrane protein</topology>
    </subcellularLocation>
</comment>
<keyword evidence="8" id="KW-1185">Reference proteome</keyword>
<dbReference type="PANTHER" id="PTHR46181:SF3">
    <property type="entry name" value="MITOCHONDRIAL GLYCINE TRANSPORTER"/>
    <property type="match status" value="1"/>
</dbReference>
<evidence type="ECO:0000313" key="8">
    <source>
        <dbReference type="Proteomes" id="UP000613580"/>
    </source>
</evidence>
<evidence type="ECO:0000256" key="2">
    <source>
        <dbReference type="ARBA" id="ARBA00022692"/>
    </source>
</evidence>
<dbReference type="GO" id="GO:0005739">
    <property type="term" value="C:mitochondrion"/>
    <property type="evidence" value="ECO:0007669"/>
    <property type="project" value="TreeGrafter"/>
</dbReference>
<dbReference type="SUPFAM" id="SSF103506">
    <property type="entry name" value="Mitochondrial carrier"/>
    <property type="match status" value="1"/>
</dbReference>
<keyword evidence="3" id="KW-1133">Transmembrane helix</keyword>
<dbReference type="AlphaFoldDB" id="A0A8H6T7A2"/>
<keyword evidence="4 5" id="KW-0472">Membrane</keyword>
<accession>A0A8H6T7A2</accession>